<evidence type="ECO:0000313" key="4">
    <source>
        <dbReference type="Proteomes" id="UP001187531"/>
    </source>
</evidence>
<dbReference type="EMBL" id="JAVRJZ010000005">
    <property type="protein sequence ID" value="KAK2723055.1"/>
    <property type="molecule type" value="Genomic_DNA"/>
</dbReference>
<proteinExistence type="inferred from homology"/>
<keyword evidence="4" id="KW-1185">Reference proteome</keyword>
<evidence type="ECO:0000256" key="2">
    <source>
        <dbReference type="ARBA" id="ARBA00023033"/>
    </source>
</evidence>
<dbReference type="InterPro" id="IPR001128">
    <property type="entry name" value="Cyt_P450"/>
</dbReference>
<evidence type="ECO:0000256" key="1">
    <source>
        <dbReference type="ARBA" id="ARBA00010617"/>
    </source>
</evidence>
<dbReference type="SUPFAM" id="SSF48264">
    <property type="entry name" value="Cytochrome P450"/>
    <property type="match status" value="1"/>
</dbReference>
<reference evidence="3" key="1">
    <citation type="submission" date="2023-07" db="EMBL/GenBank/DDBJ databases">
        <title>Chromosome-level genome assembly of Artemia franciscana.</title>
        <authorList>
            <person name="Jo E."/>
        </authorList>
    </citation>
    <scope>NUCLEOTIDE SEQUENCE</scope>
    <source>
        <tissue evidence="3">Whole body</tissue>
    </source>
</reference>
<dbReference type="Gene3D" id="1.10.630.10">
    <property type="entry name" value="Cytochrome P450"/>
    <property type="match status" value="1"/>
</dbReference>
<keyword evidence="2" id="KW-0560">Oxidoreductase</keyword>
<dbReference type="GO" id="GO:0004497">
    <property type="term" value="F:monooxygenase activity"/>
    <property type="evidence" value="ECO:0007669"/>
    <property type="project" value="UniProtKB-KW"/>
</dbReference>
<accession>A0AA88I9P8</accession>
<dbReference type="GO" id="GO:0016705">
    <property type="term" value="F:oxidoreductase activity, acting on paired donors, with incorporation or reduction of molecular oxygen"/>
    <property type="evidence" value="ECO:0007669"/>
    <property type="project" value="InterPro"/>
</dbReference>
<dbReference type="InterPro" id="IPR036396">
    <property type="entry name" value="Cyt_P450_sf"/>
</dbReference>
<sequence>MLLHLLLIVLVILVTRKLIPWYLAFRAFRQKVDLIPGPNGWPILGSAPELVQKLKKGEMTRLLFKEYPEKYGPIFRFWTAFIPRIGLCSARHVEPLLSSTTLIKKSIDYDFIRDWLGDGLLLSSGLSSKLKI</sequence>
<name>A0AA88I9P8_ARTSF</name>
<dbReference type="GO" id="GO:0020037">
    <property type="term" value="F:heme binding"/>
    <property type="evidence" value="ECO:0007669"/>
    <property type="project" value="InterPro"/>
</dbReference>
<keyword evidence="2" id="KW-0503">Monooxygenase</keyword>
<evidence type="ECO:0008006" key="5">
    <source>
        <dbReference type="Google" id="ProtNLM"/>
    </source>
</evidence>
<gene>
    <name evidence="3" type="ORF">QYM36_003296</name>
</gene>
<comment type="similarity">
    <text evidence="1">Belongs to the cytochrome P450 family.</text>
</comment>
<dbReference type="AlphaFoldDB" id="A0AA88I9P8"/>
<dbReference type="EMBL" id="JAVRJZ010000005">
    <property type="protein sequence ID" value="KAK2723053.1"/>
    <property type="molecule type" value="Genomic_DNA"/>
</dbReference>
<evidence type="ECO:0000313" key="3">
    <source>
        <dbReference type="EMBL" id="KAK2723054.1"/>
    </source>
</evidence>
<protein>
    <recommendedName>
        <fullName evidence="5">Cytochrome P450</fullName>
    </recommendedName>
</protein>
<comment type="caution">
    <text evidence="3">The sequence shown here is derived from an EMBL/GenBank/DDBJ whole genome shotgun (WGS) entry which is preliminary data.</text>
</comment>
<organism evidence="3 4">
    <name type="scientific">Artemia franciscana</name>
    <name type="common">Brine shrimp</name>
    <name type="synonym">Artemia sanfranciscana</name>
    <dbReference type="NCBI Taxonomy" id="6661"/>
    <lineage>
        <taxon>Eukaryota</taxon>
        <taxon>Metazoa</taxon>
        <taxon>Ecdysozoa</taxon>
        <taxon>Arthropoda</taxon>
        <taxon>Crustacea</taxon>
        <taxon>Branchiopoda</taxon>
        <taxon>Anostraca</taxon>
        <taxon>Artemiidae</taxon>
        <taxon>Artemia</taxon>
    </lineage>
</organism>
<dbReference type="GO" id="GO:0005506">
    <property type="term" value="F:iron ion binding"/>
    <property type="evidence" value="ECO:0007669"/>
    <property type="project" value="InterPro"/>
</dbReference>
<dbReference type="Proteomes" id="UP001187531">
    <property type="component" value="Unassembled WGS sequence"/>
</dbReference>
<dbReference type="Pfam" id="PF00067">
    <property type="entry name" value="p450"/>
    <property type="match status" value="1"/>
</dbReference>
<dbReference type="EMBL" id="JAVRJZ010000005">
    <property type="protein sequence ID" value="KAK2723054.1"/>
    <property type="molecule type" value="Genomic_DNA"/>
</dbReference>